<keyword evidence="2" id="KW-1185">Reference proteome</keyword>
<dbReference type="OrthoDB" id="5499396at2"/>
<dbReference type="Proteomes" id="UP000309215">
    <property type="component" value="Unassembled WGS sequence"/>
</dbReference>
<reference evidence="1 2" key="1">
    <citation type="submission" date="2019-04" db="EMBL/GenBank/DDBJ databases">
        <authorList>
            <person name="Li Y."/>
            <person name="Wang J."/>
        </authorList>
    </citation>
    <scope>NUCLEOTIDE SEQUENCE [LARGE SCALE GENOMIC DNA]</scope>
    <source>
        <strain evidence="1 2">DSM 14668</strain>
    </source>
</reference>
<gene>
    <name evidence="1" type="ORF">E8A74_41240</name>
</gene>
<accession>A0A4V5PL87</accession>
<sequence length="284" mass="30767">MGRTIRGQKGFSYTHVEGEQPVNLLSLAAVSGAGMSLVVPEMVGRAGGDDTPVSWSCLALGRALVERGKASRQGELAALLRKLDGDWIRVDDPHHVPLEFVQDAMAENVVAIVERIDAESERPLRELTLAGKSGHHLPRADWPKMLAFVNDALPPPKRLDMGMLRGAAGQGPDALALQGASLRGHGDGLPFLGLLVLCHAVEHDLEGLLVHEDEPEVHADGFWDLALAWHDWLGDPAGGMEPSVLFARALVAHFARRKIEARRLLLACADAGERRATRYLALLR</sequence>
<evidence type="ECO:0000313" key="1">
    <source>
        <dbReference type="EMBL" id="TKC98445.1"/>
    </source>
</evidence>
<protein>
    <submittedName>
        <fullName evidence="1">Uncharacterized protein</fullName>
    </submittedName>
</protein>
<dbReference type="RefSeq" id="WP_136934620.1">
    <property type="nucleotide sequence ID" value="NZ_SSMQ01000068.1"/>
</dbReference>
<comment type="caution">
    <text evidence="1">The sequence shown here is derived from an EMBL/GenBank/DDBJ whole genome shotgun (WGS) entry which is preliminary data.</text>
</comment>
<organism evidence="1 2">
    <name type="scientific">Polyangium fumosum</name>
    <dbReference type="NCBI Taxonomy" id="889272"/>
    <lineage>
        <taxon>Bacteria</taxon>
        <taxon>Pseudomonadati</taxon>
        <taxon>Myxococcota</taxon>
        <taxon>Polyangia</taxon>
        <taxon>Polyangiales</taxon>
        <taxon>Polyangiaceae</taxon>
        <taxon>Polyangium</taxon>
    </lineage>
</organism>
<name>A0A4V5PL87_9BACT</name>
<proteinExistence type="predicted"/>
<evidence type="ECO:0000313" key="2">
    <source>
        <dbReference type="Proteomes" id="UP000309215"/>
    </source>
</evidence>
<dbReference type="AlphaFoldDB" id="A0A4V5PL87"/>
<dbReference type="EMBL" id="SSMQ01000068">
    <property type="protein sequence ID" value="TKC98445.1"/>
    <property type="molecule type" value="Genomic_DNA"/>
</dbReference>